<dbReference type="GO" id="GO:0006814">
    <property type="term" value="P:sodium ion transport"/>
    <property type="evidence" value="ECO:0007669"/>
    <property type="project" value="UniProtKB-KW"/>
</dbReference>
<organism evidence="16 17">
    <name type="scientific">Daphnia pulex</name>
    <name type="common">Water flea</name>
    <dbReference type="NCBI Taxonomy" id="6669"/>
    <lineage>
        <taxon>Eukaryota</taxon>
        <taxon>Metazoa</taxon>
        <taxon>Ecdysozoa</taxon>
        <taxon>Arthropoda</taxon>
        <taxon>Crustacea</taxon>
        <taxon>Branchiopoda</taxon>
        <taxon>Diplostraca</taxon>
        <taxon>Cladocera</taxon>
        <taxon>Anomopoda</taxon>
        <taxon>Daphniidae</taxon>
        <taxon>Daphnia</taxon>
    </lineage>
</organism>
<dbReference type="AlphaFoldDB" id="E9G710"/>
<dbReference type="GO" id="GO:0015293">
    <property type="term" value="F:symporter activity"/>
    <property type="evidence" value="ECO:0007669"/>
    <property type="project" value="UniProtKB-KW"/>
</dbReference>
<dbReference type="HOGENOM" id="CLU_1410135_0_0_1"/>
<dbReference type="STRING" id="6669.E9G710"/>
<evidence type="ECO:0000313" key="16">
    <source>
        <dbReference type="EMBL" id="EFX84380.1"/>
    </source>
</evidence>
<dbReference type="PANTHER" id="PTHR11616">
    <property type="entry name" value="SODIUM/CHLORIDE DEPENDENT TRANSPORTER"/>
    <property type="match status" value="1"/>
</dbReference>
<name>E9G710_DAPPU</name>
<evidence type="ECO:0000256" key="2">
    <source>
        <dbReference type="ARBA" id="ARBA00006459"/>
    </source>
</evidence>
<keyword evidence="17" id="KW-1185">Reference proteome</keyword>
<evidence type="ECO:0000256" key="14">
    <source>
        <dbReference type="ARBA" id="ARBA00040215"/>
    </source>
</evidence>
<feature type="transmembrane region" description="Helical" evidence="15">
    <location>
        <begin position="139"/>
        <end position="160"/>
    </location>
</feature>
<dbReference type="InterPro" id="IPR037272">
    <property type="entry name" value="SNS_sf"/>
</dbReference>
<evidence type="ECO:0000256" key="13">
    <source>
        <dbReference type="ARBA" id="ARBA00037785"/>
    </source>
</evidence>
<reference evidence="16 17" key="1">
    <citation type="journal article" date="2011" name="Science">
        <title>The ecoresponsive genome of Daphnia pulex.</title>
        <authorList>
            <person name="Colbourne J.K."/>
            <person name="Pfrender M.E."/>
            <person name="Gilbert D."/>
            <person name="Thomas W.K."/>
            <person name="Tucker A."/>
            <person name="Oakley T.H."/>
            <person name="Tokishita S."/>
            <person name="Aerts A."/>
            <person name="Arnold G.J."/>
            <person name="Basu M.K."/>
            <person name="Bauer D.J."/>
            <person name="Caceres C.E."/>
            <person name="Carmel L."/>
            <person name="Casola C."/>
            <person name="Choi J.H."/>
            <person name="Detter J.C."/>
            <person name="Dong Q."/>
            <person name="Dusheyko S."/>
            <person name="Eads B.D."/>
            <person name="Frohlich T."/>
            <person name="Geiler-Samerotte K.A."/>
            <person name="Gerlach D."/>
            <person name="Hatcher P."/>
            <person name="Jogdeo S."/>
            <person name="Krijgsveld J."/>
            <person name="Kriventseva E.V."/>
            <person name="Kultz D."/>
            <person name="Laforsch C."/>
            <person name="Lindquist E."/>
            <person name="Lopez J."/>
            <person name="Manak J.R."/>
            <person name="Muller J."/>
            <person name="Pangilinan J."/>
            <person name="Patwardhan R.P."/>
            <person name="Pitluck S."/>
            <person name="Pritham E.J."/>
            <person name="Rechtsteiner A."/>
            <person name="Rho M."/>
            <person name="Rogozin I.B."/>
            <person name="Sakarya O."/>
            <person name="Salamov A."/>
            <person name="Schaack S."/>
            <person name="Shapiro H."/>
            <person name="Shiga Y."/>
            <person name="Skalitzky C."/>
            <person name="Smith Z."/>
            <person name="Souvorov A."/>
            <person name="Sung W."/>
            <person name="Tang Z."/>
            <person name="Tsuchiya D."/>
            <person name="Tu H."/>
            <person name="Vos H."/>
            <person name="Wang M."/>
            <person name="Wolf Y.I."/>
            <person name="Yamagata H."/>
            <person name="Yamada T."/>
            <person name="Ye Y."/>
            <person name="Shaw J.R."/>
            <person name="Andrews J."/>
            <person name="Crease T.J."/>
            <person name="Tang H."/>
            <person name="Lucas S.M."/>
            <person name="Robertson H.M."/>
            <person name="Bork P."/>
            <person name="Koonin E.V."/>
            <person name="Zdobnov E.M."/>
            <person name="Grigoriev I.V."/>
            <person name="Lynch M."/>
            <person name="Boore J.L."/>
        </authorList>
    </citation>
    <scope>NUCLEOTIDE SEQUENCE [LARGE SCALE GENOMIC DNA]</scope>
</reference>
<accession>E9G710</accession>
<comment type="similarity">
    <text evidence="2">Belongs to the sodium:neurotransmitter symporter (SNF) (TC 2.A.22) family.</text>
</comment>
<feature type="transmembrane region" description="Helical" evidence="15">
    <location>
        <begin position="100"/>
        <end position="119"/>
    </location>
</feature>
<keyword evidence="9" id="KW-0406">Ion transport</keyword>
<keyword evidence="11" id="KW-0325">Glycoprotein</keyword>
<dbReference type="InParanoid" id="E9G710"/>
<feature type="transmembrane region" description="Helical" evidence="15">
    <location>
        <begin position="60"/>
        <end position="79"/>
    </location>
</feature>
<evidence type="ECO:0000256" key="8">
    <source>
        <dbReference type="ARBA" id="ARBA00023053"/>
    </source>
</evidence>
<keyword evidence="4 15" id="KW-0812">Transmembrane</keyword>
<keyword evidence="12" id="KW-0739">Sodium transport</keyword>
<keyword evidence="7 15" id="KW-1133">Transmembrane helix</keyword>
<comment type="function">
    <text evidence="13">Unusual broad substrate spectrum amino acid:sodium cotransporter that promotes absorption of the D isomers of essential amino acids. Neutral amino acids are the preferred substrates, especially methionine and phenylalanine.</text>
</comment>
<dbReference type="PROSITE" id="PS50267">
    <property type="entry name" value="NA_NEUROTRAN_SYMP_3"/>
    <property type="match status" value="1"/>
</dbReference>
<evidence type="ECO:0000256" key="11">
    <source>
        <dbReference type="ARBA" id="ARBA00023180"/>
    </source>
</evidence>
<keyword evidence="3" id="KW-0813">Transport</keyword>
<dbReference type="PANTHER" id="PTHR11616:SF321">
    <property type="entry name" value="SODIUM-DEPENDENT NUTRIENT AMINO ACID TRANSPORTER 1-RELATED"/>
    <property type="match status" value="1"/>
</dbReference>
<evidence type="ECO:0000256" key="12">
    <source>
        <dbReference type="ARBA" id="ARBA00023201"/>
    </source>
</evidence>
<dbReference type="Proteomes" id="UP000000305">
    <property type="component" value="Unassembled WGS sequence"/>
</dbReference>
<keyword evidence="6" id="KW-0029">Amino-acid transport</keyword>
<proteinExistence type="inferred from homology"/>
<keyword evidence="5" id="KW-0769">Symport</keyword>
<evidence type="ECO:0000256" key="10">
    <source>
        <dbReference type="ARBA" id="ARBA00023136"/>
    </source>
</evidence>
<dbReference type="eggNOG" id="KOG3660">
    <property type="taxonomic scope" value="Eukaryota"/>
</dbReference>
<evidence type="ECO:0000313" key="17">
    <source>
        <dbReference type="Proteomes" id="UP000000305"/>
    </source>
</evidence>
<keyword evidence="8" id="KW-0915">Sodium</keyword>
<evidence type="ECO:0000256" key="6">
    <source>
        <dbReference type="ARBA" id="ARBA00022970"/>
    </source>
</evidence>
<dbReference type="GO" id="GO:0006865">
    <property type="term" value="P:amino acid transport"/>
    <property type="evidence" value="ECO:0007669"/>
    <property type="project" value="UniProtKB-KW"/>
</dbReference>
<evidence type="ECO:0000256" key="1">
    <source>
        <dbReference type="ARBA" id="ARBA00004141"/>
    </source>
</evidence>
<sequence length="193" mass="21811">MLKKIEDVEQELAFEVEASREKLINQNKFLAEISSKDLTVDSEKAGSYILDLVDYFGGGFIIYVIVIVQAIAISWVYGLHKILRDVRFMLNMGLGIYWKYTWCIFIPIALLVIFIYAMIVYMPMKTADGQDYPVGVSAAGWVIAAIAIAQIPGWGAYVVYKQKPTDPRFLGLENPAGSSCHPRSWIWIEMTKS</sequence>
<protein>
    <recommendedName>
        <fullName evidence="14">Sodium-dependent nutrient amino acid transporter 1</fullName>
    </recommendedName>
</protein>
<dbReference type="GO" id="GO:0016020">
    <property type="term" value="C:membrane"/>
    <property type="evidence" value="ECO:0007669"/>
    <property type="project" value="UniProtKB-SubCell"/>
</dbReference>
<gene>
    <name evidence="16" type="ORF">DAPPUDRAFT_238649</name>
</gene>
<dbReference type="PRINTS" id="PR00176">
    <property type="entry name" value="NANEUSMPORT"/>
</dbReference>
<dbReference type="PhylomeDB" id="E9G710"/>
<evidence type="ECO:0000256" key="4">
    <source>
        <dbReference type="ARBA" id="ARBA00022692"/>
    </source>
</evidence>
<evidence type="ECO:0000256" key="5">
    <source>
        <dbReference type="ARBA" id="ARBA00022847"/>
    </source>
</evidence>
<dbReference type="InterPro" id="IPR000175">
    <property type="entry name" value="Na/ntran_symport"/>
</dbReference>
<comment type="subcellular location">
    <subcellularLocation>
        <location evidence="1">Membrane</location>
        <topology evidence="1">Multi-pass membrane protein</topology>
    </subcellularLocation>
</comment>
<evidence type="ECO:0000256" key="7">
    <source>
        <dbReference type="ARBA" id="ARBA00022989"/>
    </source>
</evidence>
<dbReference type="EMBL" id="GL732534">
    <property type="protein sequence ID" value="EFX84380.1"/>
    <property type="molecule type" value="Genomic_DNA"/>
</dbReference>
<evidence type="ECO:0000256" key="9">
    <source>
        <dbReference type="ARBA" id="ARBA00023065"/>
    </source>
</evidence>
<dbReference type="Pfam" id="PF00209">
    <property type="entry name" value="SNF"/>
    <property type="match status" value="1"/>
</dbReference>
<dbReference type="KEGG" id="dpx:DAPPUDRAFT_238649"/>
<evidence type="ECO:0000256" key="15">
    <source>
        <dbReference type="SAM" id="Phobius"/>
    </source>
</evidence>
<evidence type="ECO:0000256" key="3">
    <source>
        <dbReference type="ARBA" id="ARBA00022448"/>
    </source>
</evidence>
<dbReference type="SUPFAM" id="SSF161070">
    <property type="entry name" value="SNF-like"/>
    <property type="match status" value="1"/>
</dbReference>
<keyword evidence="10 15" id="KW-0472">Membrane</keyword>